<dbReference type="RefSeq" id="WP_344387995.1">
    <property type="nucleotide sequence ID" value="NZ_BAAASJ010000016.1"/>
</dbReference>
<keyword evidence="2" id="KW-1185">Reference proteome</keyword>
<comment type="caution">
    <text evidence="1">The sequence shown here is derived from an EMBL/GenBank/DDBJ whole genome shotgun (WGS) entry which is preliminary data.</text>
</comment>
<evidence type="ECO:0000313" key="1">
    <source>
        <dbReference type="EMBL" id="GAA2625323.1"/>
    </source>
</evidence>
<dbReference type="EMBL" id="BAAASJ010000016">
    <property type="protein sequence ID" value="GAA2625323.1"/>
    <property type="molecule type" value="Genomic_DNA"/>
</dbReference>
<sequence>MTMKVRFDGDWAATVMDDPLRITPRFGHSVDIAPFANVMERERFLADTFGSQDWLWGGAGRSSDPRHRLWPHTFCRR</sequence>
<accession>A0ABP6CSF2</accession>
<name>A0ABP6CSF2_9ACTN</name>
<gene>
    <name evidence="1" type="ORF">GCM10010307_12300</name>
</gene>
<evidence type="ECO:0000313" key="2">
    <source>
        <dbReference type="Proteomes" id="UP001500151"/>
    </source>
</evidence>
<dbReference type="Proteomes" id="UP001500151">
    <property type="component" value="Unassembled WGS sequence"/>
</dbReference>
<proteinExistence type="predicted"/>
<organism evidence="1 2">
    <name type="scientific">Streptomyces vastus</name>
    <dbReference type="NCBI Taxonomy" id="285451"/>
    <lineage>
        <taxon>Bacteria</taxon>
        <taxon>Bacillati</taxon>
        <taxon>Actinomycetota</taxon>
        <taxon>Actinomycetes</taxon>
        <taxon>Kitasatosporales</taxon>
        <taxon>Streptomycetaceae</taxon>
        <taxon>Streptomyces</taxon>
    </lineage>
</organism>
<reference evidence="2" key="1">
    <citation type="journal article" date="2019" name="Int. J. Syst. Evol. Microbiol.">
        <title>The Global Catalogue of Microorganisms (GCM) 10K type strain sequencing project: providing services to taxonomists for standard genome sequencing and annotation.</title>
        <authorList>
            <consortium name="The Broad Institute Genomics Platform"/>
            <consortium name="The Broad Institute Genome Sequencing Center for Infectious Disease"/>
            <person name="Wu L."/>
            <person name="Ma J."/>
        </authorList>
    </citation>
    <scope>NUCLEOTIDE SEQUENCE [LARGE SCALE GENOMIC DNA]</scope>
    <source>
        <strain evidence="2">JCM 4524</strain>
    </source>
</reference>
<protein>
    <submittedName>
        <fullName evidence="1">Uncharacterized protein</fullName>
    </submittedName>
</protein>